<dbReference type="PANTHER" id="PTHR42852:SF13">
    <property type="entry name" value="PROTEIN DIPZ"/>
    <property type="match status" value="1"/>
</dbReference>
<dbReference type="AlphaFoldDB" id="A0A940IFH3"/>
<dbReference type="Proteomes" id="UP000712007">
    <property type="component" value="Unassembled WGS sequence"/>
</dbReference>
<dbReference type="Gene3D" id="3.40.30.10">
    <property type="entry name" value="Glutaredoxin"/>
    <property type="match status" value="1"/>
</dbReference>
<name>A0A940IFH3_9BACT</name>
<proteinExistence type="predicted"/>
<dbReference type="SUPFAM" id="SSF52833">
    <property type="entry name" value="Thioredoxin-like"/>
    <property type="match status" value="1"/>
</dbReference>
<dbReference type="PANTHER" id="PTHR42852">
    <property type="entry name" value="THIOL:DISULFIDE INTERCHANGE PROTEIN DSBE"/>
    <property type="match status" value="1"/>
</dbReference>
<accession>A0A940IFH3</accession>
<dbReference type="InterPro" id="IPR025380">
    <property type="entry name" value="DUF4369"/>
</dbReference>
<gene>
    <name evidence="2" type="ORF">IAC51_08330</name>
</gene>
<organism evidence="2 3">
    <name type="scientific">Candidatus Aphodosoma intestinipullorum</name>
    <dbReference type="NCBI Taxonomy" id="2840674"/>
    <lineage>
        <taxon>Bacteria</taxon>
        <taxon>Pseudomonadati</taxon>
        <taxon>Bacteroidota</taxon>
        <taxon>Bacteroidia</taxon>
        <taxon>Bacteroidales</taxon>
        <taxon>Candidatus Aphodosoma</taxon>
    </lineage>
</organism>
<dbReference type="PROSITE" id="PS51352">
    <property type="entry name" value="THIOREDOXIN_2"/>
    <property type="match status" value="1"/>
</dbReference>
<sequence length="370" mass="41267">MNNNTIARFAILSLAAVLLAACGGETFKIRGHISGAKGETLYLDRMTITAAETLDSVRLGAGGKFKFKADAPDYPDLYRLRLGNDNIIVAIDSTETVEIDATKENMTAGFSVEGSAATEKIRELRASAMRIQTEAKDGDEANFNTLLAGHRQMATEIILEDTKSMAAYYAVHQTLNGMYFFSPNNREQLQLWAAVATAFDLYRPDYYRSKELKEITLRSLRAQRMADAGEITITAPLQGMIDIALPDRTGETVALSSLKGKVVLIDFSAYSMEGASAHTLFLREMYDRWHDAGLEIYQVSIDENKLLWMEQSRTTPWICVRDADAPRSQCLLTYNVTEIPTMFIMNRDGDIIGRFDHEQVEQAIREAVNG</sequence>
<evidence type="ECO:0000313" key="2">
    <source>
        <dbReference type="EMBL" id="MBO8440639.1"/>
    </source>
</evidence>
<dbReference type="Pfam" id="PF14289">
    <property type="entry name" value="DUF4369"/>
    <property type="match status" value="1"/>
</dbReference>
<dbReference type="InterPro" id="IPR012336">
    <property type="entry name" value="Thioredoxin-like_fold"/>
</dbReference>
<dbReference type="CDD" id="cd02966">
    <property type="entry name" value="TlpA_like_family"/>
    <property type="match status" value="1"/>
</dbReference>
<evidence type="ECO:0000313" key="3">
    <source>
        <dbReference type="Proteomes" id="UP000712007"/>
    </source>
</evidence>
<dbReference type="EMBL" id="JADIMV010000140">
    <property type="protein sequence ID" value="MBO8440639.1"/>
    <property type="molecule type" value="Genomic_DNA"/>
</dbReference>
<comment type="caution">
    <text evidence="2">The sequence shown here is derived from an EMBL/GenBank/DDBJ whole genome shotgun (WGS) entry which is preliminary data.</text>
</comment>
<reference evidence="2" key="2">
    <citation type="journal article" date="2021" name="PeerJ">
        <title>Extensive microbial diversity within the chicken gut microbiome revealed by metagenomics and culture.</title>
        <authorList>
            <person name="Gilroy R."/>
            <person name="Ravi A."/>
            <person name="Getino M."/>
            <person name="Pursley I."/>
            <person name="Horton D.L."/>
            <person name="Alikhan N.F."/>
            <person name="Baker D."/>
            <person name="Gharbi K."/>
            <person name="Hall N."/>
            <person name="Watson M."/>
            <person name="Adriaenssens E.M."/>
            <person name="Foster-Nyarko E."/>
            <person name="Jarju S."/>
            <person name="Secka A."/>
            <person name="Antonio M."/>
            <person name="Oren A."/>
            <person name="Chaudhuri R.R."/>
            <person name="La Ragione R."/>
            <person name="Hildebrand F."/>
            <person name="Pallen M.J."/>
        </authorList>
    </citation>
    <scope>NUCLEOTIDE SEQUENCE</scope>
    <source>
        <strain evidence="2">3924</strain>
    </source>
</reference>
<dbReference type="InterPro" id="IPR050553">
    <property type="entry name" value="Thioredoxin_ResA/DsbE_sf"/>
</dbReference>
<reference evidence="2" key="1">
    <citation type="submission" date="2020-10" db="EMBL/GenBank/DDBJ databases">
        <authorList>
            <person name="Gilroy R."/>
        </authorList>
    </citation>
    <scope>NUCLEOTIDE SEQUENCE</scope>
    <source>
        <strain evidence="2">3924</strain>
    </source>
</reference>
<evidence type="ECO:0000259" key="1">
    <source>
        <dbReference type="PROSITE" id="PS51352"/>
    </source>
</evidence>
<dbReference type="InterPro" id="IPR013766">
    <property type="entry name" value="Thioredoxin_domain"/>
</dbReference>
<dbReference type="InterPro" id="IPR036249">
    <property type="entry name" value="Thioredoxin-like_sf"/>
</dbReference>
<feature type="domain" description="Thioredoxin" evidence="1">
    <location>
        <begin position="234"/>
        <end position="370"/>
    </location>
</feature>
<protein>
    <submittedName>
        <fullName evidence="2">AhpC/TSA family protein</fullName>
    </submittedName>
</protein>
<dbReference type="Pfam" id="PF13905">
    <property type="entry name" value="Thioredoxin_8"/>
    <property type="match status" value="1"/>
</dbReference>